<dbReference type="Pfam" id="PF17921">
    <property type="entry name" value="Integrase_H2C2"/>
    <property type="match status" value="1"/>
</dbReference>
<dbReference type="Proteomes" id="UP000019763">
    <property type="component" value="Unassembled WGS sequence"/>
</dbReference>
<dbReference type="OrthoDB" id="414640at2759"/>
<evidence type="ECO:0000256" key="1">
    <source>
        <dbReference type="SAM" id="MobiDB-lite"/>
    </source>
</evidence>
<feature type="domain" description="Integrase catalytic" evidence="2">
    <location>
        <begin position="85"/>
        <end position="244"/>
    </location>
</feature>
<feature type="compositionally biased region" description="Low complexity" evidence="1">
    <location>
        <begin position="388"/>
        <end position="400"/>
    </location>
</feature>
<feature type="region of interest" description="Disordered" evidence="1">
    <location>
        <begin position="386"/>
        <end position="459"/>
    </location>
</feature>
<dbReference type="eggNOG" id="KOG0017">
    <property type="taxonomic scope" value="Eukaryota"/>
</dbReference>
<evidence type="ECO:0000259" key="2">
    <source>
        <dbReference type="PROSITE" id="PS50994"/>
    </source>
</evidence>
<reference evidence="3" key="1">
    <citation type="submission" date="2013-12" db="EMBL/GenBank/DDBJ databases">
        <authorList>
            <person name="Omoto C.K."/>
            <person name="Sibley D."/>
            <person name="Venepally P."/>
            <person name="Hadjithomas M."/>
            <person name="Karamycheva S."/>
            <person name="Brunk B."/>
            <person name="Roos D."/>
            <person name="Caler E."/>
            <person name="Lorenzi H."/>
        </authorList>
    </citation>
    <scope>NUCLEOTIDE SEQUENCE</scope>
</reference>
<dbReference type="Gene3D" id="3.30.420.10">
    <property type="entry name" value="Ribonuclease H-like superfamily/Ribonuclease H"/>
    <property type="match status" value="1"/>
</dbReference>
<dbReference type="AlphaFoldDB" id="A0A023AWT0"/>
<evidence type="ECO:0000313" key="4">
    <source>
        <dbReference type="Proteomes" id="UP000019763"/>
    </source>
</evidence>
<dbReference type="GeneID" id="22916292"/>
<dbReference type="SUPFAM" id="SSF53098">
    <property type="entry name" value="Ribonuclease H-like"/>
    <property type="match status" value="1"/>
</dbReference>
<dbReference type="GO" id="GO:0003676">
    <property type="term" value="F:nucleic acid binding"/>
    <property type="evidence" value="ECO:0007669"/>
    <property type="project" value="InterPro"/>
</dbReference>
<comment type="caution">
    <text evidence="3">The sequence shown here is derived from an EMBL/GenBank/DDBJ whole genome shotgun (WGS) entry which is preliminary data.</text>
</comment>
<evidence type="ECO:0000313" key="3">
    <source>
        <dbReference type="EMBL" id="EZG43037.1"/>
    </source>
</evidence>
<dbReference type="PROSITE" id="PS50994">
    <property type="entry name" value="INTEGRASE"/>
    <property type="match status" value="1"/>
</dbReference>
<dbReference type="Gene3D" id="1.10.340.70">
    <property type="match status" value="1"/>
</dbReference>
<gene>
    <name evidence="3" type="ORF">GNI_193760</name>
</gene>
<dbReference type="InterPro" id="IPR050951">
    <property type="entry name" value="Retrovirus_Pol_polyprotein"/>
</dbReference>
<sequence>MKLQDWQGMLVRRGRAYVPPQWTRRVVQHYHDKGVGTHAGVVRTYRRSQELFWWPRQLQDIREYIAACLVCQRRRGGTERLQGLARAFPANQVFETIHIDYWQTHGEGRPIMTMIDRTSRWVEAAVVPDKTGYSAAAALVRHWITRYGIPSRIICDNDRAFTGTVMRGLLDLLGVTLATITPYHPEGNSPVESFHRHLRKHYQRVRDHSTRGEEEALALTMFLYRTAHHTALGMTPGRWLFGVELVVPEEREIQDQLRNPNMQRLQWLTGAREATIEEAAKVAQERADKRNERRKPSRLAIGDIVLVRDPTVKEKGWGLPHRIVAISEAGHRAQVEDLVSGHKEDRHASVLRKVVAPRDRHQLRQWMKEYRREGVSITEEELQRRLGGTEAAEGTGAPPTNYYELSSDSEAVVVERGTTPEDACSTPASQEGVTGAEQGEEEPRGRGRKRRREFQEGRT</sequence>
<accession>A0A023AWT0</accession>
<keyword evidence="4" id="KW-1185">Reference proteome</keyword>
<protein>
    <submittedName>
        <fullName evidence="3">Integrase core domain protein</fullName>
    </submittedName>
</protein>
<dbReference type="InterPro" id="IPR012337">
    <property type="entry name" value="RNaseH-like_sf"/>
</dbReference>
<dbReference type="InterPro" id="IPR001584">
    <property type="entry name" value="Integrase_cat-core"/>
</dbReference>
<dbReference type="PANTHER" id="PTHR37984:SF5">
    <property type="entry name" value="PROTEIN NYNRIN-LIKE"/>
    <property type="match status" value="1"/>
</dbReference>
<dbReference type="RefSeq" id="XP_011133690.1">
    <property type="nucleotide sequence ID" value="XM_011135388.1"/>
</dbReference>
<dbReference type="Pfam" id="PF00665">
    <property type="entry name" value="rve"/>
    <property type="match status" value="1"/>
</dbReference>
<proteinExistence type="predicted"/>
<dbReference type="GO" id="GO:0015074">
    <property type="term" value="P:DNA integration"/>
    <property type="evidence" value="ECO:0007669"/>
    <property type="project" value="InterPro"/>
</dbReference>
<name>A0A023AWT0_GRENI</name>
<organism evidence="3 4">
    <name type="scientific">Gregarina niphandrodes</name>
    <name type="common">Septate eugregarine</name>
    <dbReference type="NCBI Taxonomy" id="110365"/>
    <lineage>
        <taxon>Eukaryota</taxon>
        <taxon>Sar</taxon>
        <taxon>Alveolata</taxon>
        <taxon>Apicomplexa</taxon>
        <taxon>Conoidasida</taxon>
        <taxon>Gregarinasina</taxon>
        <taxon>Eugregarinorida</taxon>
        <taxon>Gregarinidae</taxon>
        <taxon>Gregarina</taxon>
    </lineage>
</organism>
<dbReference type="VEuPathDB" id="CryptoDB:GNI_193760"/>
<dbReference type="PANTHER" id="PTHR37984">
    <property type="entry name" value="PROTEIN CBG26694"/>
    <property type="match status" value="1"/>
</dbReference>
<dbReference type="InterPro" id="IPR041588">
    <property type="entry name" value="Integrase_H2C2"/>
</dbReference>
<dbReference type="InterPro" id="IPR036397">
    <property type="entry name" value="RNaseH_sf"/>
</dbReference>
<dbReference type="EMBL" id="AFNH02001485">
    <property type="protein sequence ID" value="EZG43037.1"/>
    <property type="molecule type" value="Genomic_DNA"/>
</dbReference>